<feature type="region of interest" description="Disordered" evidence="1">
    <location>
        <begin position="1495"/>
        <end position="1514"/>
    </location>
</feature>
<accession>A0A9P8BUV1</accession>
<dbReference type="EMBL" id="JAHRHY010000004">
    <property type="protein sequence ID" value="KAG9069759.1"/>
    <property type="molecule type" value="Genomic_DNA"/>
</dbReference>
<dbReference type="SUPFAM" id="SSF81301">
    <property type="entry name" value="Nucleotidyltransferase"/>
    <property type="match status" value="1"/>
</dbReference>
<feature type="region of interest" description="Disordered" evidence="1">
    <location>
        <begin position="238"/>
        <end position="319"/>
    </location>
</feature>
<dbReference type="SUPFAM" id="SSF81631">
    <property type="entry name" value="PAP/OAS1 substrate-binding domain"/>
    <property type="match status" value="1"/>
</dbReference>
<feature type="compositionally biased region" description="Acidic residues" evidence="1">
    <location>
        <begin position="842"/>
        <end position="875"/>
    </location>
</feature>
<feature type="region of interest" description="Disordered" evidence="1">
    <location>
        <begin position="455"/>
        <end position="489"/>
    </location>
</feature>
<dbReference type="CDD" id="cd06503">
    <property type="entry name" value="ATP-synt_Fo_b"/>
    <property type="match status" value="2"/>
</dbReference>
<feature type="compositionally biased region" description="Polar residues" evidence="1">
    <location>
        <begin position="705"/>
        <end position="723"/>
    </location>
</feature>
<dbReference type="Pfam" id="PF22600">
    <property type="entry name" value="MTPAP-like_central"/>
    <property type="match status" value="1"/>
</dbReference>
<feature type="compositionally biased region" description="Basic and acidic residues" evidence="1">
    <location>
        <begin position="760"/>
        <end position="771"/>
    </location>
</feature>
<feature type="compositionally biased region" description="Polar residues" evidence="1">
    <location>
        <begin position="285"/>
        <end position="295"/>
    </location>
</feature>
<dbReference type="OrthoDB" id="2274644at2759"/>
<evidence type="ECO:0000313" key="4">
    <source>
        <dbReference type="Proteomes" id="UP000707451"/>
    </source>
</evidence>
<dbReference type="Gene3D" id="1.10.1410.10">
    <property type="match status" value="1"/>
</dbReference>
<dbReference type="Proteomes" id="UP000707451">
    <property type="component" value="Unassembled WGS sequence"/>
</dbReference>
<protein>
    <submittedName>
        <fullName evidence="3">Zinc finger, CCHC domain-containing protein</fullName>
    </submittedName>
</protein>
<feature type="compositionally biased region" description="Acidic residues" evidence="1">
    <location>
        <begin position="744"/>
        <end position="757"/>
    </location>
</feature>
<feature type="region of interest" description="Disordered" evidence="1">
    <location>
        <begin position="613"/>
        <end position="876"/>
    </location>
</feature>
<dbReference type="GO" id="GO:0031123">
    <property type="term" value="P:RNA 3'-end processing"/>
    <property type="evidence" value="ECO:0007669"/>
    <property type="project" value="TreeGrafter"/>
</dbReference>
<dbReference type="GO" id="GO:0010605">
    <property type="term" value="P:negative regulation of macromolecule metabolic process"/>
    <property type="evidence" value="ECO:0007669"/>
    <property type="project" value="UniProtKB-ARBA"/>
</dbReference>
<feature type="compositionally biased region" description="Low complexity" evidence="1">
    <location>
        <begin position="1953"/>
        <end position="1971"/>
    </location>
</feature>
<feature type="region of interest" description="Disordered" evidence="1">
    <location>
        <begin position="1233"/>
        <end position="1258"/>
    </location>
</feature>
<feature type="region of interest" description="Disordered" evidence="1">
    <location>
        <begin position="1157"/>
        <end position="1183"/>
    </location>
</feature>
<dbReference type="Gene3D" id="3.30.460.10">
    <property type="entry name" value="Beta Polymerase, domain 2"/>
    <property type="match status" value="1"/>
</dbReference>
<dbReference type="PANTHER" id="PTHR12271:SF40">
    <property type="entry name" value="POLY(A) RNA POLYMERASE GLD2"/>
    <property type="match status" value="1"/>
</dbReference>
<feature type="region of interest" description="Disordered" evidence="1">
    <location>
        <begin position="1937"/>
        <end position="1973"/>
    </location>
</feature>
<feature type="compositionally biased region" description="Low complexity" evidence="1">
    <location>
        <begin position="467"/>
        <end position="479"/>
    </location>
</feature>
<proteinExistence type="predicted"/>
<gene>
    <name evidence="3" type="primary">PAPD4_2</name>
    <name evidence="3" type="ORF">KI688_009084</name>
</gene>
<feature type="compositionally biased region" description="Low complexity" evidence="1">
    <location>
        <begin position="684"/>
        <end position="693"/>
    </location>
</feature>
<name>A0A9P8BUV1_9FUNG</name>
<dbReference type="InterPro" id="IPR043519">
    <property type="entry name" value="NT_sf"/>
</dbReference>
<feature type="compositionally biased region" description="Gly residues" evidence="1">
    <location>
        <begin position="1937"/>
        <end position="1948"/>
    </location>
</feature>
<keyword evidence="4" id="KW-1185">Reference proteome</keyword>
<feature type="compositionally biased region" description="Basic residues" evidence="1">
    <location>
        <begin position="260"/>
        <end position="271"/>
    </location>
</feature>
<feature type="region of interest" description="Disordered" evidence="1">
    <location>
        <begin position="1065"/>
        <end position="1085"/>
    </location>
</feature>
<evidence type="ECO:0000259" key="2">
    <source>
        <dbReference type="Pfam" id="PF22600"/>
    </source>
</evidence>
<evidence type="ECO:0000256" key="1">
    <source>
        <dbReference type="SAM" id="MobiDB-lite"/>
    </source>
</evidence>
<reference evidence="3" key="1">
    <citation type="submission" date="2021-06" db="EMBL/GenBank/DDBJ databases">
        <title>Genome Sequence of Mortierella hyaline Strain SCG-10, a Cold-Adapted, Nitrate-Reducing Fungus Isolated from Soil in Minnesota, USA.</title>
        <authorList>
            <person name="Aldossari N."/>
        </authorList>
    </citation>
    <scope>NUCLEOTIDE SEQUENCE</scope>
    <source>
        <strain evidence="3">SCG-10</strain>
    </source>
</reference>
<comment type="caution">
    <text evidence="3">The sequence shown here is derived from an EMBL/GenBank/DDBJ whole genome shotgun (WGS) entry which is preliminary data.</text>
</comment>
<dbReference type="PANTHER" id="PTHR12271">
    <property type="entry name" value="POLY A POLYMERASE CID PAP -RELATED"/>
    <property type="match status" value="1"/>
</dbReference>
<feature type="compositionally biased region" description="Acidic residues" evidence="1">
    <location>
        <begin position="648"/>
        <end position="674"/>
    </location>
</feature>
<evidence type="ECO:0000313" key="3">
    <source>
        <dbReference type="EMBL" id="KAG9069759.1"/>
    </source>
</evidence>
<dbReference type="InterPro" id="IPR054708">
    <property type="entry name" value="MTPAP-like_central"/>
</dbReference>
<dbReference type="GO" id="GO:0016779">
    <property type="term" value="F:nucleotidyltransferase activity"/>
    <property type="evidence" value="ECO:0007669"/>
    <property type="project" value="UniProtKB-ARBA"/>
</dbReference>
<sequence>MFDPVLQAEMDAYYSTAPDESDTFETHVISTIHLSRNDHHFSEFLFEIILFELAATIPSTKASHSVRIDAIHWAVKIAQGFIRSYGLDSKASETEPAPMYELYVATAPYAPTVEDCYHYLVDEWRVGRLFTKAVGLDRTSTLPSSKIPTNVTIPALTQEDREHFQRQYAKIRPEFQDRFATIVYACRKYVWKNNGSGGEVVFLSNKELYAVEKYTKKFNADYKRKIADAAAAELISSDRAANSGSPSPSNNAGEGSSSKNAKKKAKKKAKKSAAAQEEQDGDADTPSNSTTSQPSLAKAKPSVATPPPPPSSSAEELEVEEVVDKEFEAMLKRVRAIFVDMQFSGDDPMMMFNKAHEWQSAQINLLNTISDNHSQAERNRLKAIEKARRTVMAAYKTRQDQERWIPASIKRVCEASVVYNKERARLDAKLKDIRVDAEVRGKGFANNFGTMTSSMNARASPTKKAKNAAAAKSTSNTAGKTKKPVKGKVEDTPYLNSEDYLERQLFLETISNNYQKLAERRDEDIELFLDEYIAVVLLKSLSTGASTMPVHVELCTRLEEVCKKDIENNWNSALSTRSNLGLFLDSSISKGLLDNEQSNIIMDVYDDIQKKKKKERDEIDKNEYSPPAGTFFNHHFVTAGDSDSLISDNDEDYSGYDSEDHDPTDDDMPDLVSDDETRAKAARTKTPAKPTAPGIKAQAKPTAPGTKTQAKPTAPTLTATSGKVPQARSAPVTNGKAAAKGEPTDDEMPDLVSDDLPDLLTDHSDGNEKSNRGVNGVAKGKGKTGNKTNSKAKGKKNGAKSVKKPVPVEELSYSSDGESTDDNMPGLQTDEGTRFFPVSDSSSEDDGDWTDDEENGDLPDLQSVDDDDDDDTDDELATKAAVAARLTKVDAPPVVKDVIAEAMERIIQSQKENRAEKEAMRVAQQVEASRTQILKQRDRQQLAEKTEKLSKSLLDQAGRTQMLQIAKDHASEVAKEKHIQKKASEDKVWAQKNNEYMTAVEADRVAKAEAEKKALEKLEAEKVAQSKAERLVKERVEAERVAKEKAEQLARVKADAERVAKEKAERLAREKAEADRIAKEKAEADRVAKERAERLAREKAEADRIAKEKAERLAREKAERLAREKAERLAREKAERLAREKAEADRLAREKAQAEKIAREKAEAERVAREKAERLAREKAEADRIARERAEAERIAKEKAEAERLAKEKAEAERLARERAEAVKNAREAAEKLAREKVEGDRLAKKKAEADRTAREQAEADRIVKENIETERIAREQAEADRKAKVARVEILRQNLLDAIEKETQMIESTKDTLNKIILDQSMAKDLHLKTEEMMAKQDAESQEARAKAWAEVMTVYDKMWFDKEGFLKDAESNRAEEDRKAREASNARAAQWASNVANSDRGFEARLDAVRAMIEPLSRTREAAQQALNNAEKEMMRPTSALTEQVSESGPDADTIRAIVDGARAAEDARVEAKRLKAEKTKTAAEVKAELAKQKEEAKQQKRLESREKTRLKQEAEKAAIELAKTLGEPVRVPTNPGDFSYNWQSIKFDLPLWKVPVEHLPTMETWVEHWYPQLTSDEESLLERQELLARLQGLFDTQFPDAGLQLRPFGSYVTGLGNKYSDIDICIFVEPERFDPYAPHSDVRHLAWFLETQQMENVIAIIDAKVPIVKFVDPVTGIHCDMNVQHPLGIYNSALIKAYMDIDARLEKFLFILKYFAKVHGILDGSSGFLCSYAYILMAIVFFQEQAEPILPRLQVKTEKPKPFTEKGKSRRKVKTFGQCFQDGTIQPVYVNQDGKMFDCTFDTRIDLYKGFGSLNKKSVSRLLFEFFEYFSRKFDYRTMEVSPQYGRMQERHVISKEKRQLVAANKLLANGAHSNNMGLLPANGNYNAGPMTRNGYSYDTKRQLWVGPADIAYFFELETNGIVANGAKNGAGVGSPGLGSQGGGVPPSPALSTTSTLSTTSASSTSSTKSNARSNQAFFCVMDPFIYNRNVGGTCRGEKLEKAWRCFDYGYRSFALGEFANAFEPQEFEMDPPSQQQQQQQDSL</sequence>
<dbReference type="CDD" id="cd05402">
    <property type="entry name" value="NT_PAP_TUTase"/>
    <property type="match status" value="1"/>
</dbReference>
<feature type="domain" description="Poly(A) RNA polymerase mitochondrial-like central palm" evidence="2">
    <location>
        <begin position="1570"/>
        <end position="1702"/>
    </location>
</feature>
<feature type="compositionally biased region" description="Basic residues" evidence="1">
    <location>
        <begin position="780"/>
        <end position="803"/>
    </location>
</feature>
<organism evidence="3 4">
    <name type="scientific">Linnemannia hyalina</name>
    <dbReference type="NCBI Taxonomy" id="64524"/>
    <lineage>
        <taxon>Eukaryota</taxon>
        <taxon>Fungi</taxon>
        <taxon>Fungi incertae sedis</taxon>
        <taxon>Mucoromycota</taxon>
        <taxon>Mortierellomycotina</taxon>
        <taxon>Mortierellomycetes</taxon>
        <taxon>Mortierellales</taxon>
        <taxon>Mortierellaceae</taxon>
        <taxon>Linnemannia</taxon>
    </lineage>
</organism>
<feature type="compositionally biased region" description="Low complexity" evidence="1">
    <location>
        <begin position="240"/>
        <end position="259"/>
    </location>
</feature>